<reference evidence="7 8" key="1">
    <citation type="submission" date="2016-04" db="EMBL/GenBank/DDBJ databases">
        <title>Evolutionary innovation and constraint leading to complex multicellularity in the Ascomycota.</title>
        <authorList>
            <person name="Cisse O."/>
            <person name="Nguyen A."/>
            <person name="Hewitt D.A."/>
            <person name="Jedd G."/>
            <person name="Stajich J.E."/>
        </authorList>
    </citation>
    <scope>NUCLEOTIDE SEQUENCE [LARGE SCALE GENOMIC DNA]</scope>
    <source>
        <strain evidence="7 8">DAH-3</strain>
    </source>
</reference>
<protein>
    <recommendedName>
        <fullName evidence="5">V-type proton ATPase subunit H</fullName>
    </recommendedName>
</protein>
<dbReference type="Pfam" id="PF03224">
    <property type="entry name" value="V-ATPase_H_N"/>
    <property type="match status" value="1"/>
</dbReference>
<dbReference type="Proteomes" id="UP000186594">
    <property type="component" value="Unassembled WGS sequence"/>
</dbReference>
<dbReference type="PIRSF" id="PIRSF032184">
    <property type="entry name" value="ATPase_V1_H"/>
    <property type="match status" value="1"/>
</dbReference>
<evidence type="ECO:0000256" key="1">
    <source>
        <dbReference type="ARBA" id="ARBA00008613"/>
    </source>
</evidence>
<dbReference type="InterPro" id="IPR038497">
    <property type="entry name" value="ATPase_V1-cplx_hsu_C_sf"/>
</dbReference>
<name>A0A1U7LSB5_NEOID</name>
<keyword evidence="3 5" id="KW-0375">Hydrogen ion transport</keyword>
<gene>
    <name evidence="7" type="ORF">NEOLI_001131</name>
</gene>
<dbReference type="InterPro" id="IPR011989">
    <property type="entry name" value="ARM-like"/>
</dbReference>
<dbReference type="GO" id="GO:0000329">
    <property type="term" value="C:fungal-type vacuole membrane"/>
    <property type="evidence" value="ECO:0007669"/>
    <property type="project" value="TreeGrafter"/>
</dbReference>
<dbReference type="InterPro" id="IPR016024">
    <property type="entry name" value="ARM-type_fold"/>
</dbReference>
<evidence type="ECO:0000256" key="3">
    <source>
        <dbReference type="ARBA" id="ARBA00022781"/>
    </source>
</evidence>
<dbReference type="OMA" id="HSGHLRW"/>
<evidence type="ECO:0000313" key="8">
    <source>
        <dbReference type="Proteomes" id="UP000186594"/>
    </source>
</evidence>
<dbReference type="GO" id="GO:0046961">
    <property type="term" value="F:proton-transporting ATPase activity, rotational mechanism"/>
    <property type="evidence" value="ECO:0007669"/>
    <property type="project" value="UniProtKB-UniRule"/>
</dbReference>
<dbReference type="STRING" id="1198029.A0A1U7LSB5"/>
<comment type="caution">
    <text evidence="7">The sequence shown here is derived from an EMBL/GenBank/DDBJ whole genome shotgun (WGS) entry which is preliminary data.</text>
</comment>
<dbReference type="Gene3D" id="1.25.40.150">
    <property type="entry name" value="V-type ATPase, subunit H, C-terminal domain"/>
    <property type="match status" value="1"/>
</dbReference>
<dbReference type="PANTHER" id="PTHR10698">
    <property type="entry name" value="V-TYPE PROTON ATPASE SUBUNIT H"/>
    <property type="match status" value="1"/>
</dbReference>
<dbReference type="PANTHER" id="PTHR10698:SF0">
    <property type="entry name" value="V-TYPE PROTON ATPASE SUBUNIT H"/>
    <property type="match status" value="1"/>
</dbReference>
<sequence>MNMYTFSNPYLEELAANLRARPIPWEGYQRAGLISEVDLKKIKAVDGNNRGRRLQVVQEDGIGYAELTLGLMQKTKRIDIQQYVLVLAGDLISEVDGWVNVLLSLQENNSDLPYSPLLKLLFQDVWLAYLCRHLKSDDESVTLLAAKVLAFVLSADPNPPIDVMRSFLEYAANLNASRDTVHQDLAVQAYSGVLKSDEVRLLFWEIEKCPTNLIVALKKNNGGVQLQYNILLVIWLLSFQPSLAREVNKKYDVVLLLSDILKSAIKEKITRVALAIFRNLIKNAPEENLLAMLVARVLDLTNNLAKRKWSDTEIIEDLQFINEELTCNFEQLTTFDEYTSEVESGHLSWTPPHRNMDFWGQNAVRFAEYDNSLLKQLTNLLKSSNDALVLAVAAHDLGQYLKYVPDGRSVLQNLGAKERIMELMGHPDSDVRYEALSAVQVFMTHAWQE</sequence>
<comment type="similarity">
    <text evidence="1 5">Belongs to the V-ATPase H subunit family.</text>
</comment>
<evidence type="ECO:0000256" key="4">
    <source>
        <dbReference type="ARBA" id="ARBA00023065"/>
    </source>
</evidence>
<evidence type="ECO:0000256" key="2">
    <source>
        <dbReference type="ARBA" id="ARBA00022448"/>
    </source>
</evidence>
<evidence type="ECO:0000256" key="5">
    <source>
        <dbReference type="PIRNR" id="PIRNR032184"/>
    </source>
</evidence>
<dbReference type="GO" id="GO:0000221">
    <property type="term" value="C:vacuolar proton-transporting V-type ATPase, V1 domain"/>
    <property type="evidence" value="ECO:0007669"/>
    <property type="project" value="UniProtKB-UniRule"/>
</dbReference>
<dbReference type="OrthoDB" id="10263554at2759"/>
<accession>A0A1U7LSB5</accession>
<feature type="domain" description="ATPase V1 complex subunit H C-terminal" evidence="6">
    <location>
        <begin position="331"/>
        <end position="447"/>
    </location>
</feature>
<keyword evidence="2 5" id="KW-0813">Transport</keyword>
<comment type="subunit">
    <text evidence="5">V-ATPase is a heteromultimeric enzyme made up of two complexes: the ATP-hydrolytic V1 complex and the proton translocation V0 complex.</text>
</comment>
<dbReference type="Pfam" id="PF11698">
    <property type="entry name" value="V-ATPase_H_C"/>
    <property type="match status" value="1"/>
</dbReference>
<dbReference type="InterPro" id="IPR011987">
    <property type="entry name" value="ATPase_V1-cplx_hsu_C"/>
</dbReference>
<proteinExistence type="inferred from homology"/>
<keyword evidence="4 5" id="KW-0406">Ion transport</keyword>
<organism evidence="7 8">
    <name type="scientific">Neolecta irregularis (strain DAH-3)</name>
    <dbReference type="NCBI Taxonomy" id="1198029"/>
    <lineage>
        <taxon>Eukaryota</taxon>
        <taxon>Fungi</taxon>
        <taxon>Dikarya</taxon>
        <taxon>Ascomycota</taxon>
        <taxon>Taphrinomycotina</taxon>
        <taxon>Neolectales</taxon>
        <taxon>Neolectaceae</taxon>
        <taxon>Neolecta</taxon>
    </lineage>
</organism>
<evidence type="ECO:0000313" key="7">
    <source>
        <dbReference type="EMBL" id="OLL25566.1"/>
    </source>
</evidence>
<dbReference type="InterPro" id="IPR004908">
    <property type="entry name" value="ATPase_V1-cplx_hsu"/>
</dbReference>
<dbReference type="SUPFAM" id="SSF48371">
    <property type="entry name" value="ARM repeat"/>
    <property type="match status" value="1"/>
</dbReference>
<dbReference type="AlphaFoldDB" id="A0A1U7LSB5"/>
<dbReference type="Gene3D" id="1.25.10.10">
    <property type="entry name" value="Leucine-rich Repeat Variant"/>
    <property type="match status" value="1"/>
</dbReference>
<evidence type="ECO:0000259" key="6">
    <source>
        <dbReference type="Pfam" id="PF11698"/>
    </source>
</evidence>
<dbReference type="EMBL" id="LXFE01000360">
    <property type="protein sequence ID" value="OLL25566.1"/>
    <property type="molecule type" value="Genomic_DNA"/>
</dbReference>
<comment type="function">
    <text evidence="5">Subunit of the V1 complex of vacuolar(H+)-ATPase (V-ATPase), a multisubunit enzyme composed of a peripheral complex (V1) that hydrolyzes ATP and a membrane integral complex (V0) that translocates protons. V-ATPase is responsible for acidifying and maintaining the pH of intracellular compartments.</text>
</comment>
<keyword evidence="8" id="KW-1185">Reference proteome</keyword>